<dbReference type="PANTHER" id="PTHR43280:SF29">
    <property type="entry name" value="ARAC-FAMILY TRANSCRIPTIONAL REGULATOR"/>
    <property type="match status" value="1"/>
</dbReference>
<feature type="transmembrane region" description="Helical" evidence="4">
    <location>
        <begin position="165"/>
        <end position="184"/>
    </location>
</feature>
<dbReference type="Pfam" id="PF12833">
    <property type="entry name" value="HTH_18"/>
    <property type="match status" value="1"/>
</dbReference>
<proteinExistence type="predicted"/>
<keyword evidence="7" id="KW-1185">Reference proteome</keyword>
<dbReference type="EMBL" id="JBHULE010000019">
    <property type="protein sequence ID" value="MFD2564303.1"/>
    <property type="molecule type" value="Genomic_DNA"/>
</dbReference>
<keyword evidence="1" id="KW-0805">Transcription regulation</keyword>
<name>A0ABW5LHH7_9FLAO</name>
<dbReference type="SUPFAM" id="SSF46689">
    <property type="entry name" value="Homeodomain-like"/>
    <property type="match status" value="1"/>
</dbReference>
<feature type="transmembrane region" description="Helical" evidence="4">
    <location>
        <begin position="196"/>
        <end position="216"/>
    </location>
</feature>
<evidence type="ECO:0000256" key="4">
    <source>
        <dbReference type="SAM" id="Phobius"/>
    </source>
</evidence>
<keyword evidence="4" id="KW-1133">Transmembrane helix</keyword>
<dbReference type="InterPro" id="IPR009057">
    <property type="entry name" value="Homeodomain-like_sf"/>
</dbReference>
<dbReference type="InterPro" id="IPR018060">
    <property type="entry name" value="HTH_AraC"/>
</dbReference>
<reference evidence="7" key="1">
    <citation type="journal article" date="2019" name="Int. J. Syst. Evol. Microbiol.">
        <title>The Global Catalogue of Microorganisms (GCM) 10K type strain sequencing project: providing services to taxonomists for standard genome sequencing and annotation.</title>
        <authorList>
            <consortium name="The Broad Institute Genomics Platform"/>
            <consortium name="The Broad Institute Genome Sequencing Center for Infectious Disease"/>
            <person name="Wu L."/>
            <person name="Ma J."/>
        </authorList>
    </citation>
    <scope>NUCLEOTIDE SEQUENCE [LARGE SCALE GENOMIC DNA]</scope>
    <source>
        <strain evidence="7">KCTC 52274</strain>
    </source>
</reference>
<dbReference type="PROSITE" id="PS01124">
    <property type="entry name" value="HTH_ARAC_FAMILY_2"/>
    <property type="match status" value="1"/>
</dbReference>
<feature type="domain" description="HTH araC/xylS-type" evidence="5">
    <location>
        <begin position="256"/>
        <end position="360"/>
    </location>
</feature>
<keyword evidence="4" id="KW-0812">Transmembrane</keyword>
<keyword evidence="3" id="KW-0804">Transcription</keyword>
<gene>
    <name evidence="6" type="ORF">ACFSR1_16605</name>
</gene>
<evidence type="ECO:0000256" key="2">
    <source>
        <dbReference type="ARBA" id="ARBA00023125"/>
    </source>
</evidence>
<feature type="transmembrane region" description="Helical" evidence="4">
    <location>
        <begin position="37"/>
        <end position="54"/>
    </location>
</feature>
<dbReference type="Gene3D" id="1.10.10.60">
    <property type="entry name" value="Homeodomain-like"/>
    <property type="match status" value="2"/>
</dbReference>
<sequence length="364" mass="42717">MNTTLLDLTIIASGIMGCFISISLVTISFYKSRANNYLSLSIFLIAILTFLSWNDPEYGILELLSNFAFEFLVAVTLFTYFLIQIRHEYLKKGWYKWLYFPFFCSLIIEISTVFLQEGFNIYNSDIDSLVFDIKDQGSLIYNIFLILWGRNLIKKSNSITEEKRGWLLRLNLFLICIIICWLLSNIEFYMYDSAYTMNFLWILLSFLLWWILYYGIFKLQIIVQKEEIHRYLISGKVDNTPIKKRINETTVSKIMNQLYTLMEEEELYKNPLLSRLDLATRLETSEGYLSQIINQEINRSVVQFVNEYRIEAAKNLLHNPVFNKYSIEAIGLEAGFKSKSAFYKTFNISLGMSPGAFRKLQKTS</sequence>
<keyword evidence="4" id="KW-0472">Membrane</keyword>
<feature type="transmembrane region" description="Helical" evidence="4">
    <location>
        <begin position="136"/>
        <end position="153"/>
    </location>
</feature>
<accession>A0ABW5LHH7</accession>
<dbReference type="Proteomes" id="UP001597319">
    <property type="component" value="Unassembled WGS sequence"/>
</dbReference>
<feature type="transmembrane region" description="Helical" evidence="4">
    <location>
        <begin position="97"/>
        <end position="116"/>
    </location>
</feature>
<feature type="transmembrane region" description="Helical" evidence="4">
    <location>
        <begin position="6"/>
        <end position="30"/>
    </location>
</feature>
<protein>
    <submittedName>
        <fullName evidence="6">Helix-turn-helix domain-containing protein</fullName>
    </submittedName>
</protein>
<dbReference type="RefSeq" id="WP_378294140.1">
    <property type="nucleotide sequence ID" value="NZ_JBHULE010000019.1"/>
</dbReference>
<organism evidence="6 7">
    <name type="scientific">Aquimarina rubra</name>
    <dbReference type="NCBI Taxonomy" id="1920033"/>
    <lineage>
        <taxon>Bacteria</taxon>
        <taxon>Pseudomonadati</taxon>
        <taxon>Bacteroidota</taxon>
        <taxon>Flavobacteriia</taxon>
        <taxon>Flavobacteriales</taxon>
        <taxon>Flavobacteriaceae</taxon>
        <taxon>Aquimarina</taxon>
    </lineage>
</organism>
<feature type="transmembrane region" description="Helical" evidence="4">
    <location>
        <begin position="66"/>
        <end position="85"/>
    </location>
</feature>
<keyword evidence="2" id="KW-0238">DNA-binding</keyword>
<evidence type="ECO:0000313" key="6">
    <source>
        <dbReference type="EMBL" id="MFD2564303.1"/>
    </source>
</evidence>
<evidence type="ECO:0000313" key="7">
    <source>
        <dbReference type="Proteomes" id="UP001597319"/>
    </source>
</evidence>
<evidence type="ECO:0000259" key="5">
    <source>
        <dbReference type="PROSITE" id="PS01124"/>
    </source>
</evidence>
<evidence type="ECO:0000256" key="3">
    <source>
        <dbReference type="ARBA" id="ARBA00023163"/>
    </source>
</evidence>
<evidence type="ECO:0000256" key="1">
    <source>
        <dbReference type="ARBA" id="ARBA00023015"/>
    </source>
</evidence>
<dbReference type="SMART" id="SM00342">
    <property type="entry name" value="HTH_ARAC"/>
    <property type="match status" value="1"/>
</dbReference>
<comment type="caution">
    <text evidence="6">The sequence shown here is derived from an EMBL/GenBank/DDBJ whole genome shotgun (WGS) entry which is preliminary data.</text>
</comment>
<dbReference type="PANTHER" id="PTHR43280">
    <property type="entry name" value="ARAC-FAMILY TRANSCRIPTIONAL REGULATOR"/>
    <property type="match status" value="1"/>
</dbReference>